<keyword evidence="5 6" id="KW-0472">Membrane</keyword>
<evidence type="ECO:0000256" key="3">
    <source>
        <dbReference type="ARBA" id="ARBA00022692"/>
    </source>
</evidence>
<feature type="transmembrane region" description="Helical" evidence="6">
    <location>
        <begin position="276"/>
        <end position="293"/>
    </location>
</feature>
<proteinExistence type="inferred from homology"/>
<dbReference type="OrthoDB" id="9799225at2"/>
<feature type="transmembrane region" description="Helical" evidence="6">
    <location>
        <begin position="54"/>
        <end position="71"/>
    </location>
</feature>
<reference evidence="7 8" key="1">
    <citation type="submission" date="2018-06" db="EMBL/GenBank/DDBJ databases">
        <title>Genomic Encyclopedia of Archaeal and Bacterial Type Strains, Phase II (KMG-II): from individual species to whole genera.</title>
        <authorList>
            <person name="Goeker M."/>
        </authorList>
    </citation>
    <scope>NUCLEOTIDE SEQUENCE [LARGE SCALE GENOMIC DNA]</scope>
    <source>
        <strain evidence="7 8">DSM 22011</strain>
    </source>
</reference>
<comment type="caution">
    <text evidence="7">The sequence shown here is derived from an EMBL/GenBank/DDBJ whole genome shotgun (WGS) entry which is preliminary data.</text>
</comment>
<dbReference type="EMBL" id="QLMG01000013">
    <property type="protein sequence ID" value="RAK18335.1"/>
    <property type="molecule type" value="Genomic_DNA"/>
</dbReference>
<feature type="transmembrane region" description="Helical" evidence="6">
    <location>
        <begin position="249"/>
        <end position="270"/>
    </location>
</feature>
<evidence type="ECO:0000256" key="2">
    <source>
        <dbReference type="ARBA" id="ARBA00009773"/>
    </source>
</evidence>
<evidence type="ECO:0000313" key="7">
    <source>
        <dbReference type="EMBL" id="RAK18335.1"/>
    </source>
</evidence>
<dbReference type="Pfam" id="PF01594">
    <property type="entry name" value="AI-2E_transport"/>
    <property type="match status" value="1"/>
</dbReference>
<dbReference type="PANTHER" id="PTHR21716:SF16">
    <property type="entry name" value="BLL1467 PROTEIN"/>
    <property type="match status" value="1"/>
</dbReference>
<feature type="transmembrane region" description="Helical" evidence="6">
    <location>
        <begin position="346"/>
        <end position="375"/>
    </location>
</feature>
<dbReference type="AlphaFoldDB" id="A0A327YEU7"/>
<dbReference type="InterPro" id="IPR002549">
    <property type="entry name" value="AI-2E-like"/>
</dbReference>
<feature type="transmembrane region" description="Helical" evidence="6">
    <location>
        <begin position="107"/>
        <end position="127"/>
    </location>
</feature>
<keyword evidence="3 6" id="KW-0812">Transmembrane</keyword>
<sequence>MATAPEFHKQAHKQAYRRARAYGAGKYRRARSEPIVSAGGCPVMKQTRIASDQVSRVSAVIVATGVVLVGLKYAQDIAAPLVLAIVVGVIVAPLADRMQRLRIPRGVVALSIIIAFFFAMAALVFVIEPYVTAAIDQLPSIRYEIRKLVFEYRGLIQGIGDMNDEMKAALGADAQATAQRVAELPSLTDAMWLAPAIFAQMLVFLGGLFFFLLTRGSIYRWMSGRLGTGAETHRFLERFYAAESMVSRYFAAVSMVNAGLGLVVGVALITYGLPGAVVWGVAAALLNFVLYLGPAAMAAGLLLAGIVNYDGIATFVPMAIYLACNMTEAQFVTPTMVGKHIQMNPFLLFAALIFWLWLWGPIGGIVAIPVTLIFLRLFDILGDSSSPPAKPAVRAA</sequence>
<evidence type="ECO:0000256" key="1">
    <source>
        <dbReference type="ARBA" id="ARBA00004141"/>
    </source>
</evidence>
<protein>
    <submittedName>
        <fullName evidence="7">Putative PurR-regulated permease PerM</fullName>
    </submittedName>
</protein>
<keyword evidence="4 6" id="KW-1133">Transmembrane helix</keyword>
<evidence type="ECO:0000313" key="8">
    <source>
        <dbReference type="Proteomes" id="UP000249165"/>
    </source>
</evidence>
<evidence type="ECO:0000256" key="5">
    <source>
        <dbReference type="ARBA" id="ARBA00023136"/>
    </source>
</evidence>
<feature type="transmembrane region" description="Helical" evidence="6">
    <location>
        <begin position="77"/>
        <end position="95"/>
    </location>
</feature>
<evidence type="ECO:0000256" key="6">
    <source>
        <dbReference type="SAM" id="Phobius"/>
    </source>
</evidence>
<organism evidence="7 8">
    <name type="scientific">Salipiger aestuarii</name>
    <dbReference type="NCBI Taxonomy" id="568098"/>
    <lineage>
        <taxon>Bacteria</taxon>
        <taxon>Pseudomonadati</taxon>
        <taxon>Pseudomonadota</taxon>
        <taxon>Alphaproteobacteria</taxon>
        <taxon>Rhodobacterales</taxon>
        <taxon>Roseobacteraceae</taxon>
        <taxon>Salipiger</taxon>
    </lineage>
</organism>
<name>A0A327YEU7_9RHOB</name>
<feature type="transmembrane region" description="Helical" evidence="6">
    <location>
        <begin position="192"/>
        <end position="213"/>
    </location>
</feature>
<dbReference type="PANTHER" id="PTHR21716">
    <property type="entry name" value="TRANSMEMBRANE PROTEIN"/>
    <property type="match status" value="1"/>
</dbReference>
<evidence type="ECO:0000256" key="4">
    <source>
        <dbReference type="ARBA" id="ARBA00022989"/>
    </source>
</evidence>
<accession>A0A327YEU7</accession>
<gene>
    <name evidence="7" type="ORF">ATI53_101354</name>
</gene>
<keyword evidence="8" id="KW-1185">Reference proteome</keyword>
<dbReference type="Proteomes" id="UP000249165">
    <property type="component" value="Unassembled WGS sequence"/>
</dbReference>
<dbReference type="GO" id="GO:0016020">
    <property type="term" value="C:membrane"/>
    <property type="evidence" value="ECO:0007669"/>
    <property type="project" value="UniProtKB-SubCell"/>
</dbReference>
<feature type="transmembrane region" description="Helical" evidence="6">
    <location>
        <begin position="300"/>
        <end position="323"/>
    </location>
</feature>
<comment type="similarity">
    <text evidence="2">Belongs to the autoinducer-2 exporter (AI-2E) (TC 2.A.86) family.</text>
</comment>
<dbReference type="GO" id="GO:0055085">
    <property type="term" value="P:transmembrane transport"/>
    <property type="evidence" value="ECO:0007669"/>
    <property type="project" value="TreeGrafter"/>
</dbReference>
<comment type="subcellular location">
    <subcellularLocation>
        <location evidence="1">Membrane</location>
        <topology evidence="1">Multi-pass membrane protein</topology>
    </subcellularLocation>
</comment>